<dbReference type="PANTHER" id="PTHR10625">
    <property type="entry name" value="HISTONE DEACETYLASE HDAC1-RELATED"/>
    <property type="match status" value="1"/>
</dbReference>
<organism evidence="7 8">
    <name type="scientific">Geotoga petraea</name>
    <dbReference type="NCBI Taxonomy" id="28234"/>
    <lineage>
        <taxon>Bacteria</taxon>
        <taxon>Thermotogati</taxon>
        <taxon>Thermotogota</taxon>
        <taxon>Thermotogae</taxon>
        <taxon>Petrotogales</taxon>
        <taxon>Petrotogaceae</taxon>
        <taxon>Geotoga</taxon>
    </lineage>
</organism>
<evidence type="ECO:0000256" key="5">
    <source>
        <dbReference type="ARBA" id="ARBA00022833"/>
    </source>
</evidence>
<evidence type="ECO:0000256" key="4">
    <source>
        <dbReference type="ARBA" id="ARBA00022801"/>
    </source>
</evidence>
<dbReference type="GO" id="GO:0046872">
    <property type="term" value="F:metal ion binding"/>
    <property type="evidence" value="ECO:0007669"/>
    <property type="project" value="UniProtKB-KW"/>
</dbReference>
<dbReference type="GO" id="GO:0004407">
    <property type="term" value="F:histone deacetylase activity"/>
    <property type="evidence" value="ECO:0007669"/>
    <property type="project" value="TreeGrafter"/>
</dbReference>
<keyword evidence="3" id="KW-0479">Metal-binding</keyword>
<dbReference type="Proteomes" id="UP000297288">
    <property type="component" value="Unassembled WGS sequence"/>
</dbReference>
<dbReference type="GO" id="GO:0016787">
    <property type="term" value="F:hydrolase activity"/>
    <property type="evidence" value="ECO:0007669"/>
    <property type="project" value="UniProtKB-KW"/>
</dbReference>
<dbReference type="AlphaFoldDB" id="A0A4Z0VYQ5"/>
<evidence type="ECO:0000256" key="1">
    <source>
        <dbReference type="ARBA" id="ARBA00001947"/>
    </source>
</evidence>
<dbReference type="InterPro" id="IPR037138">
    <property type="entry name" value="His_deacetylse_dom_sf"/>
</dbReference>
<gene>
    <name evidence="7" type="ORF">E4650_03065</name>
</gene>
<keyword evidence="4" id="KW-0378">Hydrolase</keyword>
<comment type="similarity">
    <text evidence="2">Belongs to the histone deacetylase family.</text>
</comment>
<evidence type="ECO:0000313" key="8">
    <source>
        <dbReference type="Proteomes" id="UP000297288"/>
    </source>
</evidence>
<evidence type="ECO:0000259" key="6">
    <source>
        <dbReference type="Pfam" id="PF00850"/>
    </source>
</evidence>
<dbReference type="EMBL" id="SRME01000001">
    <property type="protein sequence ID" value="TGG89188.1"/>
    <property type="molecule type" value="Genomic_DNA"/>
</dbReference>
<dbReference type="InterPro" id="IPR023696">
    <property type="entry name" value="Ureohydrolase_dom_sf"/>
</dbReference>
<comment type="caution">
    <text evidence="7">The sequence shown here is derived from an EMBL/GenBank/DDBJ whole genome shotgun (WGS) entry which is preliminary data.</text>
</comment>
<dbReference type="InterPro" id="IPR000286">
    <property type="entry name" value="HDACs"/>
</dbReference>
<keyword evidence="5" id="KW-0862">Zinc</keyword>
<feature type="domain" description="Histone deacetylase" evidence="6">
    <location>
        <begin position="31"/>
        <end position="299"/>
    </location>
</feature>
<dbReference type="SUPFAM" id="SSF52768">
    <property type="entry name" value="Arginase/deacetylase"/>
    <property type="match status" value="1"/>
</dbReference>
<name>A0A4Z0VYQ5_9BACT</name>
<dbReference type="Gene3D" id="3.40.800.20">
    <property type="entry name" value="Histone deacetylase domain"/>
    <property type="match status" value="1"/>
</dbReference>
<evidence type="ECO:0000256" key="3">
    <source>
        <dbReference type="ARBA" id="ARBA00022723"/>
    </source>
</evidence>
<protein>
    <submittedName>
        <fullName evidence="7">Histone deacetylase family protein</fullName>
    </submittedName>
</protein>
<evidence type="ECO:0000256" key="2">
    <source>
        <dbReference type="ARBA" id="ARBA00005947"/>
    </source>
</evidence>
<dbReference type="PANTHER" id="PTHR10625:SF17">
    <property type="entry name" value="HISTONE DEACETYLASE 8"/>
    <property type="match status" value="1"/>
</dbReference>
<sequence length="321" mass="36454">MKIIYDPRHVFYTPKSKIENNKFVNHHDTSECIENLISTLSIGYKENFIKPKDFPRSYLYLVHEADYIFWLKNKSKSLSSGEEYFPKVFGYDRVYDNQTPIMSNTFEMAWISVKNALTGADLLLKYPETSVFSLTRPGGIHAGISIAGGGCYLNNAALAARYIQSKTNGFIAILNLNLNHANGTQEIFYNDSNVLTISIHINPVDNFPYTCGFEWEIGEEEGRSYNINFPIDRGSDGRTFKRVLEKAILEIDNFEPDFLIITLGNNLDTVSSEAKLNLSNSDLVEIGKMLSSTTYKKLIIYENGTNERNNETVSNFISTFE</sequence>
<dbReference type="OrthoDB" id="9808367at2"/>
<dbReference type="InterPro" id="IPR023801">
    <property type="entry name" value="His_deacetylse_dom"/>
</dbReference>
<accession>A0A4Z0VYQ5</accession>
<reference evidence="7 8" key="1">
    <citation type="submission" date="2019-04" db="EMBL/GenBank/DDBJ databases">
        <title>Draft genome sequence data and analysis of a Fermenting Bacterium, Geotoga petraea strain HO-Geo1, isolated from heavy-oil petroleum reservoir in Russia.</title>
        <authorList>
            <person name="Grouzdev D.S."/>
            <person name="Semenova E.M."/>
            <person name="Sokolova D.S."/>
            <person name="Tourova T.P."/>
            <person name="Poltaraus A.B."/>
            <person name="Nazina T.N."/>
        </authorList>
    </citation>
    <scope>NUCLEOTIDE SEQUENCE [LARGE SCALE GENOMIC DNA]</scope>
    <source>
        <strain evidence="7 8">HO-Geo1</strain>
    </source>
</reference>
<dbReference type="PRINTS" id="PR01270">
    <property type="entry name" value="HDASUPER"/>
</dbReference>
<dbReference type="GO" id="GO:0040029">
    <property type="term" value="P:epigenetic regulation of gene expression"/>
    <property type="evidence" value="ECO:0007669"/>
    <property type="project" value="TreeGrafter"/>
</dbReference>
<dbReference type="Pfam" id="PF00850">
    <property type="entry name" value="Hist_deacetyl"/>
    <property type="match status" value="1"/>
</dbReference>
<evidence type="ECO:0000313" key="7">
    <source>
        <dbReference type="EMBL" id="TGG89188.1"/>
    </source>
</evidence>
<proteinExistence type="inferred from homology"/>
<comment type="cofactor">
    <cofactor evidence="1">
        <name>Zn(2+)</name>
        <dbReference type="ChEBI" id="CHEBI:29105"/>
    </cofactor>
</comment>
<dbReference type="RefSeq" id="WP_135402603.1">
    <property type="nucleotide sequence ID" value="NZ_SRME01000001.1"/>
</dbReference>